<dbReference type="EMBL" id="CDMY01000349">
    <property type="protein sequence ID" value="CEM04310.1"/>
    <property type="molecule type" value="Genomic_DNA"/>
</dbReference>
<proteinExistence type="predicted"/>
<name>A0A0G4EY88_VITBC</name>
<dbReference type="InParanoid" id="A0A0G4EY88"/>
<evidence type="ECO:0000313" key="2">
    <source>
        <dbReference type="Proteomes" id="UP000041254"/>
    </source>
</evidence>
<dbReference type="VEuPathDB" id="CryptoDB:Vbra_14029"/>
<gene>
    <name evidence="1" type="ORF">Vbra_14029</name>
</gene>
<accession>A0A0G4EY88</accession>
<keyword evidence="2" id="KW-1185">Reference proteome</keyword>
<dbReference type="AlphaFoldDB" id="A0A0G4EY88"/>
<reference evidence="1 2" key="1">
    <citation type="submission" date="2014-11" db="EMBL/GenBank/DDBJ databases">
        <authorList>
            <person name="Zhu J."/>
            <person name="Qi W."/>
            <person name="Song R."/>
        </authorList>
    </citation>
    <scope>NUCLEOTIDE SEQUENCE [LARGE SCALE GENOMIC DNA]</scope>
</reference>
<organism evidence="1 2">
    <name type="scientific">Vitrella brassicaformis (strain CCMP3155)</name>
    <dbReference type="NCBI Taxonomy" id="1169540"/>
    <lineage>
        <taxon>Eukaryota</taxon>
        <taxon>Sar</taxon>
        <taxon>Alveolata</taxon>
        <taxon>Colpodellida</taxon>
        <taxon>Vitrellaceae</taxon>
        <taxon>Vitrella</taxon>
    </lineage>
</organism>
<dbReference type="Proteomes" id="UP000041254">
    <property type="component" value="Unassembled WGS sequence"/>
</dbReference>
<evidence type="ECO:0000313" key="1">
    <source>
        <dbReference type="EMBL" id="CEM04310.1"/>
    </source>
</evidence>
<protein>
    <submittedName>
        <fullName evidence="1">Uncharacterized protein</fullName>
    </submittedName>
</protein>
<sequence>MDTNRAAIKLELWRNSFDTFWDANLRFDKDNRLNGAFVLLQQFPGTTSFSDLKAVAPEAVAEVPIQILMPSFQSRETAGE</sequence>